<dbReference type="AlphaFoldDB" id="A0A4D6LPV1"/>
<dbReference type="EMBL" id="CP039348">
    <property type="protein sequence ID" value="QCD90044.1"/>
    <property type="molecule type" value="Genomic_DNA"/>
</dbReference>
<dbReference type="Proteomes" id="UP000501690">
    <property type="component" value="Linkage Group LG4"/>
</dbReference>
<accession>A0A4D6LPV1</accession>
<feature type="compositionally biased region" description="Basic and acidic residues" evidence="1">
    <location>
        <begin position="9"/>
        <end position="29"/>
    </location>
</feature>
<reference evidence="2 3" key="1">
    <citation type="submission" date="2019-04" db="EMBL/GenBank/DDBJ databases">
        <title>An improved genome assembly and genetic linkage map for asparagus bean, Vigna unguiculata ssp. sesquipedialis.</title>
        <authorList>
            <person name="Xia Q."/>
            <person name="Zhang R."/>
            <person name="Dong Y."/>
        </authorList>
    </citation>
    <scope>NUCLEOTIDE SEQUENCE [LARGE SCALE GENOMIC DNA]</scope>
    <source>
        <tissue evidence="2">Leaf</tissue>
    </source>
</reference>
<protein>
    <submittedName>
        <fullName evidence="2">Uncharacterized protein</fullName>
    </submittedName>
</protein>
<organism evidence="2 3">
    <name type="scientific">Vigna unguiculata</name>
    <name type="common">Cowpea</name>
    <dbReference type="NCBI Taxonomy" id="3917"/>
    <lineage>
        <taxon>Eukaryota</taxon>
        <taxon>Viridiplantae</taxon>
        <taxon>Streptophyta</taxon>
        <taxon>Embryophyta</taxon>
        <taxon>Tracheophyta</taxon>
        <taxon>Spermatophyta</taxon>
        <taxon>Magnoliopsida</taxon>
        <taxon>eudicotyledons</taxon>
        <taxon>Gunneridae</taxon>
        <taxon>Pentapetalae</taxon>
        <taxon>rosids</taxon>
        <taxon>fabids</taxon>
        <taxon>Fabales</taxon>
        <taxon>Fabaceae</taxon>
        <taxon>Papilionoideae</taxon>
        <taxon>50 kb inversion clade</taxon>
        <taxon>NPAAA clade</taxon>
        <taxon>indigoferoid/millettioid clade</taxon>
        <taxon>Phaseoleae</taxon>
        <taxon>Vigna</taxon>
    </lineage>
</organism>
<evidence type="ECO:0000313" key="3">
    <source>
        <dbReference type="Proteomes" id="UP000501690"/>
    </source>
</evidence>
<feature type="region of interest" description="Disordered" evidence="1">
    <location>
        <begin position="64"/>
        <end position="105"/>
    </location>
</feature>
<keyword evidence="3" id="KW-1185">Reference proteome</keyword>
<gene>
    <name evidence="2" type="ORF">DEO72_LG4g996</name>
</gene>
<proteinExistence type="predicted"/>
<evidence type="ECO:0000313" key="2">
    <source>
        <dbReference type="EMBL" id="QCD90044.1"/>
    </source>
</evidence>
<name>A0A4D6LPV1_VIGUN</name>
<evidence type="ECO:0000256" key="1">
    <source>
        <dbReference type="SAM" id="MobiDB-lite"/>
    </source>
</evidence>
<feature type="region of interest" description="Disordered" evidence="1">
    <location>
        <begin position="1"/>
        <end position="32"/>
    </location>
</feature>
<sequence>MKWVLHFSPQRDLKSLNPHKDPRLDEDSTKNTPSLIATSLRRAFSPKRAYLSLRTPKPLAWARCPTQNSQVSSRPRLGECLSPERETKSLNPFPGRLGETHEPEPKMRLCNSRLGEMDPLGQDLPIFESVHAHNSPKLNQNPT</sequence>